<keyword evidence="6" id="KW-0131">Cell cycle</keyword>
<keyword evidence="5" id="KW-0833">Ubl conjugation pathway</keyword>
<dbReference type="InterPro" id="IPR037679">
    <property type="entry name" value="Apc5"/>
</dbReference>
<dbReference type="GO" id="GO:0045842">
    <property type="term" value="P:positive regulation of mitotic metaphase/anaphase transition"/>
    <property type="evidence" value="ECO:0007669"/>
    <property type="project" value="TreeGrafter"/>
</dbReference>
<dbReference type="InterPro" id="IPR026000">
    <property type="entry name" value="Apc5_dom"/>
</dbReference>
<dbReference type="AlphaFoldDB" id="A0A0M4ER04"/>
<sequence>MVPPRIETPTPHKIAVIILLKQYVKEKKSAMDTGITIRPHQRRMFCMLMLKLIQAPDMTYNELHIMLTTRPYKLDPLMLESFEKAMSEFCGSASIEALFDFADVHNIDILLNEEYGVYQFSTMGVYVRRVSVVLERFSFAEMMCMYRNICAYYERGIRALATGPRKPVAGGVLHRGESPPPPQVEKAAEGDAASKKENKTESAVCSAEYNTLSKWAPKQAKFFINTQSELLDTNESRALPPKELQRKVQQIIQDLPLSTTAYFLGYMNHLRVRDYHNALAALHRALDRSPVRLMSQKGYQYFCINVAVLHATFGHREEALAALRESIMLAQEHDDDRSLKLANTWHCLLRDELPLSYVQDNVLNISDNFTNLQQNYILALHFAVKLGTVAGCKPLRLFDLLQFSDILTNRNNYATHATDALALRSAVWSAYGRHELSALYAQLLLSAQDSFGNSGAAGFSSAMASSALRLQLQGEQALSRVFLHRAREQLPRMPNSECCMISQCHVTIQSGIYRCRWHDAFKACDQLYLLDPSDSMLQRATIYVAKREFYNARRLLDKLATKPELPFLLRTRVQVLLAYCSSLAGTRFSSEAVQFLLSVAEDMSHAQMDYELALVDMLLAQVLLTLGMRQKAYQTIKRCMDDIHINGSLYERAKTDFLFVRCLLAITDSEKQKEQLLKSLDILERAAGYFKKLCAHAKTMDVYVYIAVRFNEMGERMLRNKYAAEYRQYFTEHPIAAEYLGGL</sequence>
<organism evidence="9 10">
    <name type="scientific">Drosophila busckii</name>
    <name type="common">Fruit fly</name>
    <dbReference type="NCBI Taxonomy" id="30019"/>
    <lineage>
        <taxon>Eukaryota</taxon>
        <taxon>Metazoa</taxon>
        <taxon>Ecdysozoa</taxon>
        <taxon>Arthropoda</taxon>
        <taxon>Hexapoda</taxon>
        <taxon>Insecta</taxon>
        <taxon>Pterygota</taxon>
        <taxon>Neoptera</taxon>
        <taxon>Endopterygota</taxon>
        <taxon>Diptera</taxon>
        <taxon>Brachycera</taxon>
        <taxon>Muscomorpha</taxon>
        <taxon>Ephydroidea</taxon>
        <taxon>Drosophilidae</taxon>
        <taxon>Drosophila</taxon>
    </lineage>
</organism>
<comment type="similarity">
    <text evidence="1">Belongs to the APC5 family.</text>
</comment>
<dbReference type="GO" id="GO:0051301">
    <property type="term" value="P:cell division"/>
    <property type="evidence" value="ECO:0007669"/>
    <property type="project" value="UniProtKB-KW"/>
</dbReference>
<keyword evidence="3" id="KW-0132">Cell division</keyword>
<dbReference type="GO" id="GO:0070979">
    <property type="term" value="P:protein K11-linked ubiquitination"/>
    <property type="evidence" value="ECO:0007669"/>
    <property type="project" value="TreeGrafter"/>
</dbReference>
<dbReference type="OrthoDB" id="2504561at2759"/>
<dbReference type="PANTHER" id="PTHR12830">
    <property type="entry name" value="ANAPHASE-PROMOTING COMPLEX SUBUNIT 5"/>
    <property type="match status" value="1"/>
</dbReference>
<keyword evidence="10" id="KW-1185">Reference proteome</keyword>
<evidence type="ECO:0000256" key="1">
    <source>
        <dbReference type="ARBA" id="ARBA00007450"/>
    </source>
</evidence>
<dbReference type="CDD" id="cd16270">
    <property type="entry name" value="Apc5_N"/>
    <property type="match status" value="1"/>
</dbReference>
<gene>
    <name evidence="9" type="ORF">Dbus_chr3Lg1983</name>
</gene>
<evidence type="ECO:0000259" key="8">
    <source>
        <dbReference type="Pfam" id="PF12862"/>
    </source>
</evidence>
<keyword evidence="4" id="KW-0498">Mitosis</keyword>
<dbReference type="GO" id="GO:0005680">
    <property type="term" value="C:anaphase-promoting complex"/>
    <property type="evidence" value="ECO:0007669"/>
    <property type="project" value="InterPro"/>
</dbReference>
<dbReference type="STRING" id="30019.A0A0M4ER04"/>
<dbReference type="SMR" id="A0A0M4ER04"/>
<evidence type="ECO:0000313" key="10">
    <source>
        <dbReference type="Proteomes" id="UP000494163"/>
    </source>
</evidence>
<evidence type="ECO:0000256" key="3">
    <source>
        <dbReference type="ARBA" id="ARBA00022618"/>
    </source>
</evidence>
<feature type="domain" description="Anaphase-promoting complex subunit 5" evidence="8">
    <location>
        <begin position="262"/>
        <end position="351"/>
    </location>
</feature>
<dbReference type="Pfam" id="PF12862">
    <property type="entry name" value="ANAPC5"/>
    <property type="match status" value="1"/>
</dbReference>
<proteinExistence type="inferred from homology"/>
<name>A0A0M4ER04_DROBS</name>
<accession>A0A0M4ER04</accession>
<evidence type="ECO:0000256" key="2">
    <source>
        <dbReference type="ARBA" id="ARBA00016066"/>
    </source>
</evidence>
<protein>
    <recommendedName>
        <fullName evidence="2">Anaphase-promoting complex subunit 5</fullName>
    </recommendedName>
</protein>
<evidence type="ECO:0000256" key="7">
    <source>
        <dbReference type="SAM" id="MobiDB-lite"/>
    </source>
</evidence>
<feature type="compositionally biased region" description="Basic and acidic residues" evidence="7">
    <location>
        <begin position="186"/>
        <end position="199"/>
    </location>
</feature>
<dbReference type="Proteomes" id="UP000494163">
    <property type="component" value="Chromosome 3L"/>
</dbReference>
<dbReference type="EMBL" id="CP012525">
    <property type="protein sequence ID" value="ALC44817.1"/>
    <property type="molecule type" value="Genomic_DNA"/>
</dbReference>
<evidence type="ECO:0000256" key="6">
    <source>
        <dbReference type="ARBA" id="ARBA00023306"/>
    </source>
</evidence>
<reference evidence="9 10" key="1">
    <citation type="submission" date="2015-08" db="EMBL/GenBank/DDBJ databases">
        <title>Ancestral chromatin configuration constrains chromatin evolution on differentiating sex chromosomes in Drosophila.</title>
        <authorList>
            <person name="Zhou Q."/>
            <person name="Bachtrog D."/>
        </authorList>
    </citation>
    <scope>NUCLEOTIDE SEQUENCE [LARGE SCALE GENOMIC DNA]</scope>
    <source>
        <tissue evidence="9">Whole larvae</tissue>
    </source>
</reference>
<dbReference type="OMA" id="DANMGMA"/>
<feature type="region of interest" description="Disordered" evidence="7">
    <location>
        <begin position="170"/>
        <end position="199"/>
    </location>
</feature>
<dbReference type="PANTHER" id="PTHR12830:SF9">
    <property type="entry name" value="ANAPHASE-PROMOTING COMPLEX SUBUNIT 5"/>
    <property type="match status" value="1"/>
</dbReference>
<evidence type="ECO:0000256" key="4">
    <source>
        <dbReference type="ARBA" id="ARBA00022776"/>
    </source>
</evidence>
<evidence type="ECO:0000313" key="9">
    <source>
        <dbReference type="EMBL" id="ALC44817.1"/>
    </source>
</evidence>
<dbReference type="GO" id="GO:0031145">
    <property type="term" value="P:anaphase-promoting complex-dependent catabolic process"/>
    <property type="evidence" value="ECO:0007669"/>
    <property type="project" value="TreeGrafter"/>
</dbReference>
<evidence type="ECO:0000256" key="5">
    <source>
        <dbReference type="ARBA" id="ARBA00022786"/>
    </source>
</evidence>